<dbReference type="Pfam" id="PF03466">
    <property type="entry name" value="LysR_substrate"/>
    <property type="match status" value="1"/>
</dbReference>
<evidence type="ECO:0000313" key="7">
    <source>
        <dbReference type="Proteomes" id="UP000651738"/>
    </source>
</evidence>
<keyword evidence="2" id="KW-0805">Transcription regulation</keyword>
<reference evidence="6 7" key="1">
    <citation type="submission" date="2020-12" db="EMBL/GenBank/DDBJ databases">
        <title>Draft genome sequence of Halomonas pacifica strain CARE-V15.</title>
        <authorList>
            <person name="Vignesh N."/>
            <person name="Thabitha A."/>
            <person name="Saravanan R."/>
            <person name="Manigandan V."/>
        </authorList>
    </citation>
    <scope>NUCLEOTIDE SEQUENCE [LARGE SCALE GENOMIC DNA]</scope>
    <source>
        <strain evidence="6 7">CARE-V15</strain>
    </source>
</reference>
<dbReference type="PRINTS" id="PR00039">
    <property type="entry name" value="HTHLYSR"/>
</dbReference>
<dbReference type="SUPFAM" id="SSF46785">
    <property type="entry name" value="Winged helix' DNA-binding domain"/>
    <property type="match status" value="1"/>
</dbReference>
<dbReference type="Proteomes" id="UP000651738">
    <property type="component" value="Unassembled WGS sequence"/>
</dbReference>
<evidence type="ECO:0000256" key="3">
    <source>
        <dbReference type="ARBA" id="ARBA00023125"/>
    </source>
</evidence>
<comment type="similarity">
    <text evidence="1">Belongs to the LysR transcriptional regulatory family.</text>
</comment>
<proteinExistence type="inferred from homology"/>
<dbReference type="AlphaFoldDB" id="A0ABD4L2T1"/>
<dbReference type="SUPFAM" id="SSF53850">
    <property type="entry name" value="Periplasmic binding protein-like II"/>
    <property type="match status" value="1"/>
</dbReference>
<evidence type="ECO:0000256" key="4">
    <source>
        <dbReference type="ARBA" id="ARBA00023163"/>
    </source>
</evidence>
<dbReference type="PANTHER" id="PTHR30419:SF8">
    <property type="entry name" value="NITROGEN ASSIMILATION TRANSCRIPTIONAL ACTIVATOR-RELATED"/>
    <property type="match status" value="1"/>
</dbReference>
<name>A0ABD4L2T1_9GAMM</name>
<comment type="caution">
    <text evidence="6">The sequence shown here is derived from an EMBL/GenBank/DDBJ whole genome shotgun (WGS) entry which is preliminary data.</text>
</comment>
<dbReference type="Gene3D" id="1.10.10.10">
    <property type="entry name" value="Winged helix-like DNA-binding domain superfamily/Winged helix DNA-binding domain"/>
    <property type="match status" value="1"/>
</dbReference>
<organism evidence="6 7">
    <name type="scientific">Bisbaumannia pacifica</name>
    <dbReference type="NCBI Taxonomy" id="77098"/>
    <lineage>
        <taxon>Bacteria</taxon>
        <taxon>Pseudomonadati</taxon>
        <taxon>Pseudomonadota</taxon>
        <taxon>Gammaproteobacteria</taxon>
        <taxon>Oceanospirillales</taxon>
        <taxon>Halomonadaceae</taxon>
        <taxon>Bisbaumannia</taxon>
    </lineage>
</organism>
<protein>
    <submittedName>
        <fullName evidence="6">LysR family transcriptional regulator</fullName>
    </submittedName>
</protein>
<evidence type="ECO:0000256" key="1">
    <source>
        <dbReference type="ARBA" id="ARBA00009437"/>
    </source>
</evidence>
<accession>A0ABD4L2T1</accession>
<keyword evidence="3" id="KW-0238">DNA-binding</keyword>
<dbReference type="InterPro" id="IPR036388">
    <property type="entry name" value="WH-like_DNA-bd_sf"/>
</dbReference>
<dbReference type="FunFam" id="1.10.10.10:FF:000001">
    <property type="entry name" value="LysR family transcriptional regulator"/>
    <property type="match status" value="1"/>
</dbReference>
<dbReference type="InterPro" id="IPR005119">
    <property type="entry name" value="LysR_subst-bd"/>
</dbReference>
<dbReference type="Gene3D" id="3.40.190.10">
    <property type="entry name" value="Periplasmic binding protein-like II"/>
    <property type="match status" value="2"/>
</dbReference>
<dbReference type="InterPro" id="IPR036390">
    <property type="entry name" value="WH_DNA-bd_sf"/>
</dbReference>
<evidence type="ECO:0000256" key="2">
    <source>
        <dbReference type="ARBA" id="ARBA00023015"/>
    </source>
</evidence>
<gene>
    <name evidence="6" type="ORF">I7V36_12500</name>
</gene>
<sequence>MQAFVMVADLGSFHAAADQLNITQPALSRRIRKLEEMIGVPLFTRTTRQVHLTAAGRNFLERARKIVIDTEESLASLRGASSSRRELIRVGCLPSLGMKLIPTVLGEFRQCYPFVALRVLDMNAIELVEEVAKGTLDLGIGMYTAANPNVQFKSLGREALGVVCHREHPVAERGNLCWRDLRDYPIASNIQQSGNWLRIQRALEDEAIQLNWFHQIRSMLGAVITVQQGDGLAVVPRSAVEALSLPHLVFCDVAEPTIHREIGVLTPTTSMQTLYVREFVSRIEERMALLSW</sequence>
<dbReference type="PROSITE" id="PS50931">
    <property type="entry name" value="HTH_LYSR"/>
    <property type="match status" value="1"/>
</dbReference>
<dbReference type="RefSeq" id="WP_198057992.1">
    <property type="nucleotide sequence ID" value="NZ_JAEDAF010000011.1"/>
</dbReference>
<dbReference type="GO" id="GO:0003677">
    <property type="term" value="F:DNA binding"/>
    <property type="evidence" value="ECO:0007669"/>
    <property type="project" value="UniProtKB-KW"/>
</dbReference>
<evidence type="ECO:0000259" key="5">
    <source>
        <dbReference type="PROSITE" id="PS50931"/>
    </source>
</evidence>
<keyword evidence="4" id="KW-0804">Transcription</keyword>
<dbReference type="Pfam" id="PF00126">
    <property type="entry name" value="HTH_1"/>
    <property type="match status" value="1"/>
</dbReference>
<dbReference type="InterPro" id="IPR050950">
    <property type="entry name" value="HTH-type_LysR_regulators"/>
</dbReference>
<dbReference type="PANTHER" id="PTHR30419">
    <property type="entry name" value="HTH-TYPE TRANSCRIPTIONAL REGULATOR YBHD"/>
    <property type="match status" value="1"/>
</dbReference>
<dbReference type="EMBL" id="JAEDAF010000011">
    <property type="protein sequence ID" value="MBH8580916.1"/>
    <property type="molecule type" value="Genomic_DNA"/>
</dbReference>
<dbReference type="InterPro" id="IPR000847">
    <property type="entry name" value="LysR_HTH_N"/>
</dbReference>
<evidence type="ECO:0000313" key="6">
    <source>
        <dbReference type="EMBL" id="MBH8580916.1"/>
    </source>
</evidence>
<feature type="domain" description="HTH lysR-type" evidence="5">
    <location>
        <begin position="1"/>
        <end position="53"/>
    </location>
</feature>